<dbReference type="InterPro" id="IPR013635">
    <property type="entry name" value="Ice2"/>
</dbReference>
<evidence type="ECO:0000313" key="2">
    <source>
        <dbReference type="EMBL" id="KAG0670553.1"/>
    </source>
</evidence>
<feature type="transmembrane region" description="Helical" evidence="1">
    <location>
        <begin position="130"/>
        <end position="151"/>
    </location>
</feature>
<dbReference type="GO" id="GO:0000921">
    <property type="term" value="P:septin ring assembly"/>
    <property type="evidence" value="ECO:0007669"/>
    <property type="project" value="TreeGrafter"/>
</dbReference>
<feature type="transmembrane region" description="Helical" evidence="1">
    <location>
        <begin position="172"/>
        <end position="192"/>
    </location>
</feature>
<protein>
    <submittedName>
        <fullName evidence="2">Uncharacterized protein</fullName>
    </submittedName>
</protein>
<dbReference type="GO" id="GO:0032541">
    <property type="term" value="C:cortical endoplasmic reticulum"/>
    <property type="evidence" value="ECO:0007669"/>
    <property type="project" value="TreeGrafter"/>
</dbReference>
<feature type="transmembrane region" description="Helical" evidence="1">
    <location>
        <begin position="12"/>
        <end position="34"/>
    </location>
</feature>
<dbReference type="OrthoDB" id="5577218at2759"/>
<keyword evidence="1" id="KW-0472">Membrane</keyword>
<dbReference type="PANTHER" id="PTHR31726:SF2">
    <property type="entry name" value="PROTEIN ICE2"/>
    <property type="match status" value="1"/>
</dbReference>
<keyword evidence="1" id="KW-0812">Transmembrane</keyword>
<evidence type="ECO:0000256" key="1">
    <source>
        <dbReference type="SAM" id="Phobius"/>
    </source>
</evidence>
<feature type="transmembrane region" description="Helical" evidence="1">
    <location>
        <begin position="40"/>
        <end position="61"/>
    </location>
</feature>
<reference evidence="2 3" key="1">
    <citation type="submission" date="2020-11" db="EMBL/GenBank/DDBJ databases">
        <title>Kefir isolates.</title>
        <authorList>
            <person name="Marcisauskas S."/>
            <person name="Kim Y."/>
            <person name="Blasche S."/>
        </authorList>
    </citation>
    <scope>NUCLEOTIDE SEQUENCE [LARGE SCALE GENOMIC DNA]</scope>
    <source>
        <strain evidence="2 3">OG2</strain>
    </source>
</reference>
<dbReference type="GO" id="GO:0048309">
    <property type="term" value="P:endoplasmic reticulum inheritance"/>
    <property type="evidence" value="ECO:0007669"/>
    <property type="project" value="TreeGrafter"/>
</dbReference>
<dbReference type="Proteomes" id="UP000750334">
    <property type="component" value="Unassembled WGS sequence"/>
</dbReference>
<feature type="transmembrane region" description="Helical" evidence="1">
    <location>
        <begin position="204"/>
        <end position="226"/>
    </location>
</feature>
<dbReference type="GO" id="GO:0097038">
    <property type="term" value="C:perinuclear endoplasmic reticulum"/>
    <property type="evidence" value="ECO:0007669"/>
    <property type="project" value="TreeGrafter"/>
</dbReference>
<comment type="caution">
    <text evidence="2">The sequence shown here is derived from an EMBL/GenBank/DDBJ whole genome shotgun (WGS) entry which is preliminary data.</text>
</comment>
<keyword evidence="3" id="KW-1185">Reference proteome</keyword>
<feature type="transmembrane region" description="Helical" evidence="1">
    <location>
        <begin position="358"/>
        <end position="381"/>
    </location>
</feature>
<feature type="transmembrane region" description="Helical" evidence="1">
    <location>
        <begin position="68"/>
        <end position="92"/>
    </location>
</feature>
<organism evidence="2 3">
    <name type="scientific">Maudiozyma exigua</name>
    <name type="common">Yeast</name>
    <name type="synonym">Kazachstania exigua</name>
    <dbReference type="NCBI Taxonomy" id="34358"/>
    <lineage>
        <taxon>Eukaryota</taxon>
        <taxon>Fungi</taxon>
        <taxon>Dikarya</taxon>
        <taxon>Ascomycota</taxon>
        <taxon>Saccharomycotina</taxon>
        <taxon>Saccharomycetes</taxon>
        <taxon>Saccharomycetales</taxon>
        <taxon>Saccharomycetaceae</taxon>
        <taxon>Maudiozyma</taxon>
    </lineage>
</organism>
<name>A0A9P6WE03_MAUEX</name>
<gene>
    <name evidence="2" type="ORF">C6P45_002119</name>
</gene>
<dbReference type="AlphaFoldDB" id="A0A9P6WE03"/>
<sequence length="487" mass="56769">MSLLMESFIRSVRICSGSFYLLFILISIPIAFNVGGLYCGLSFTVTLFNLYFISTTLHFIAKKWANKFFIFLSFILYYCQHLIIASLLYLFLSGFSNNNDFQSMIRESTKPTESNWIMYYYYYKFFVKPWQISLSFCSPFFTMSEGFFTILAIQAIGETNKWLSNEKKSNTWIISSLLASGGVITTSLYYLYRIYVTPIWDLSIQTASLLGFVLSLVGSLGIYGIVSERGSVVESSLFFAYIVRCIYELSPQLATSATDEIFAMFREVWQTRQNSFQIKDDLVFYYGGNIVRNAQLLWKSFKVKTLASPYYLNFTFFSLTNIKIVSQPIWNFFKNFTVTVPSSITQLFWIVFDMASESVSPAVVINLCFRILIFYSATRIIPALQRKNSRERRRSRRFMRLLYWYSPCVLIAMYTHLILQYSGESKNDMCIWGCNSKWVPTSFRKPQDEQIVMNSWEFWNWCNIFWTILIYSNELIGNNAPSNGSEL</sequence>
<dbReference type="GO" id="GO:0005789">
    <property type="term" value="C:endoplasmic reticulum membrane"/>
    <property type="evidence" value="ECO:0007669"/>
    <property type="project" value="TreeGrafter"/>
</dbReference>
<accession>A0A9P6WE03</accession>
<feature type="transmembrane region" description="Helical" evidence="1">
    <location>
        <begin position="332"/>
        <end position="352"/>
    </location>
</feature>
<keyword evidence="1" id="KW-1133">Transmembrane helix</keyword>
<dbReference type="PANTHER" id="PTHR31726">
    <property type="entry name" value="PROTEIN ICE2"/>
    <property type="match status" value="1"/>
</dbReference>
<proteinExistence type="predicted"/>
<feature type="transmembrane region" description="Helical" evidence="1">
    <location>
        <begin position="402"/>
        <end position="421"/>
    </location>
</feature>
<dbReference type="Pfam" id="PF08426">
    <property type="entry name" value="ICE2"/>
    <property type="match status" value="1"/>
</dbReference>
<evidence type="ECO:0000313" key="3">
    <source>
        <dbReference type="Proteomes" id="UP000750334"/>
    </source>
</evidence>
<dbReference type="EMBL" id="PUHR01000021">
    <property type="protein sequence ID" value="KAG0670553.1"/>
    <property type="molecule type" value="Genomic_DNA"/>
</dbReference>